<dbReference type="PANTHER" id="PTHR45624">
    <property type="entry name" value="MITOCHONDRIAL BASIC AMINO ACIDS TRANSPORTER-RELATED"/>
    <property type="match status" value="1"/>
</dbReference>
<feature type="transmembrane region" description="Helical" evidence="11">
    <location>
        <begin position="241"/>
        <end position="261"/>
    </location>
</feature>
<evidence type="ECO:0000256" key="4">
    <source>
        <dbReference type="ARBA" id="ARBA00022692"/>
    </source>
</evidence>
<feature type="repeat" description="Solcar" evidence="9">
    <location>
        <begin position="238"/>
        <end position="326"/>
    </location>
</feature>
<dbReference type="SUPFAM" id="SSF103506">
    <property type="entry name" value="Mitochondrial carrier"/>
    <property type="match status" value="1"/>
</dbReference>
<dbReference type="PROSITE" id="PS50920">
    <property type="entry name" value="SOLCAR"/>
    <property type="match status" value="3"/>
</dbReference>
<dbReference type="Proteomes" id="UP000245383">
    <property type="component" value="Unassembled WGS sequence"/>
</dbReference>
<dbReference type="Gene3D" id="1.50.40.10">
    <property type="entry name" value="Mitochondrial carrier domain"/>
    <property type="match status" value="1"/>
</dbReference>
<evidence type="ECO:0000256" key="10">
    <source>
        <dbReference type="RuleBase" id="RU000488"/>
    </source>
</evidence>
<dbReference type="InterPro" id="IPR023395">
    <property type="entry name" value="MCP_dom_sf"/>
</dbReference>
<feature type="repeat" description="Solcar" evidence="9">
    <location>
        <begin position="91"/>
        <end position="228"/>
    </location>
</feature>
<protein>
    <recommendedName>
        <fullName evidence="14">Mitochondrial carrier</fullName>
    </recommendedName>
</protein>
<comment type="caution">
    <text evidence="12">The sequence shown here is derived from an EMBL/GenBank/DDBJ whole genome shotgun (WGS) entry which is preliminary data.</text>
</comment>
<dbReference type="GO" id="GO:0022857">
    <property type="term" value="F:transmembrane transporter activity"/>
    <property type="evidence" value="ECO:0007669"/>
    <property type="project" value="TreeGrafter"/>
</dbReference>
<keyword evidence="6 11" id="KW-1133">Transmembrane helix</keyword>
<proteinExistence type="inferred from homology"/>
<keyword evidence="5" id="KW-0677">Repeat</keyword>
<keyword evidence="4 9" id="KW-0812">Transmembrane</keyword>
<evidence type="ECO:0000256" key="5">
    <source>
        <dbReference type="ARBA" id="ARBA00022737"/>
    </source>
</evidence>
<dbReference type="OrthoDB" id="2382881at2759"/>
<feature type="transmembrane region" description="Helical" evidence="11">
    <location>
        <begin position="52"/>
        <end position="70"/>
    </location>
</feature>
<feature type="repeat" description="Solcar" evidence="9">
    <location>
        <begin position="1"/>
        <end position="76"/>
    </location>
</feature>
<dbReference type="PANTHER" id="PTHR45624:SF9">
    <property type="entry name" value="CARRIER PROTEIN, PUTATIVE (AFU_ORTHOLOGUE AFUA_4G06390)-RELATED"/>
    <property type="match status" value="1"/>
</dbReference>
<sequence length="333" mass="37372">MSAATAAICGVVTGYPFDSIKTRMQTYNYSSVWLCTKVTCTEEGLKGLYRGIMPPLFTITLTKSLSFSIYESTKSKIKSLYNPLDPGSLGYIYMASTIAGGVSGAFIAMFTCPLELVKIQMQLSQLIHSERLKRIEFLKNELTKSKNLNQAGNQSYLASLKSLQKMTNYSQSTNLSSKKKELRNWDSVKYIMRYHGARGFYSGIGVNLARDFLGSGLYFGTYEASKSIIKSLFRSEDSGPMIHMLAGGLCGVFAWSFIFPIDTIKSVYQKNLLAFPGVKQTYYSCFSSIYFQQGLRGLYKGVAVTLIRAFPIHALNFTVYEYVRDKISRYCRS</sequence>
<reference evidence="12 13" key="1">
    <citation type="journal article" date="2018" name="MBio">
        <title>Comparative Genomics Reveals the Core Gene Toolbox for the Fungus-Insect Symbiosis.</title>
        <authorList>
            <person name="Wang Y."/>
            <person name="Stata M."/>
            <person name="Wang W."/>
            <person name="Stajich J.E."/>
            <person name="White M.M."/>
            <person name="Moncalvo J.M."/>
        </authorList>
    </citation>
    <scope>NUCLEOTIDE SEQUENCE [LARGE SCALE GENOMIC DNA]</scope>
    <source>
        <strain evidence="12 13">SWE-8-4</strain>
    </source>
</reference>
<evidence type="ECO:0008006" key="14">
    <source>
        <dbReference type="Google" id="ProtNLM"/>
    </source>
</evidence>
<feature type="transmembrane region" description="Helical" evidence="11">
    <location>
        <begin position="90"/>
        <end position="112"/>
    </location>
</feature>
<name>A0A2T9Y9S8_9FUNG</name>
<evidence type="ECO:0000256" key="11">
    <source>
        <dbReference type="SAM" id="Phobius"/>
    </source>
</evidence>
<evidence type="ECO:0000256" key="7">
    <source>
        <dbReference type="ARBA" id="ARBA00023128"/>
    </source>
</evidence>
<dbReference type="EMBL" id="MBFR01000340">
    <property type="protein sequence ID" value="PVU89091.1"/>
    <property type="molecule type" value="Genomic_DNA"/>
</dbReference>
<keyword evidence="13" id="KW-1185">Reference proteome</keyword>
<dbReference type="Pfam" id="PF00153">
    <property type="entry name" value="Mito_carr"/>
    <property type="match status" value="4"/>
</dbReference>
<evidence type="ECO:0000313" key="12">
    <source>
        <dbReference type="EMBL" id="PVU89091.1"/>
    </source>
</evidence>
<dbReference type="InterPro" id="IPR018108">
    <property type="entry name" value="MCP_transmembrane"/>
</dbReference>
<accession>A0A2T9Y9S8</accession>
<evidence type="ECO:0000256" key="2">
    <source>
        <dbReference type="ARBA" id="ARBA00006375"/>
    </source>
</evidence>
<keyword evidence="3 10" id="KW-0813">Transport</keyword>
<evidence type="ECO:0000256" key="1">
    <source>
        <dbReference type="ARBA" id="ARBA00004225"/>
    </source>
</evidence>
<comment type="subcellular location">
    <subcellularLocation>
        <location evidence="1">Mitochondrion membrane</location>
        <topology evidence="1">Multi-pass membrane protein</topology>
    </subcellularLocation>
</comment>
<comment type="similarity">
    <text evidence="2 10">Belongs to the mitochondrial carrier (TC 2.A.29) family.</text>
</comment>
<evidence type="ECO:0000256" key="6">
    <source>
        <dbReference type="ARBA" id="ARBA00022989"/>
    </source>
</evidence>
<dbReference type="InterPro" id="IPR050567">
    <property type="entry name" value="Mitochondrial_Carrier"/>
</dbReference>
<evidence type="ECO:0000256" key="3">
    <source>
        <dbReference type="ARBA" id="ARBA00022448"/>
    </source>
</evidence>
<organism evidence="12 13">
    <name type="scientific">Smittium simulii</name>
    <dbReference type="NCBI Taxonomy" id="133385"/>
    <lineage>
        <taxon>Eukaryota</taxon>
        <taxon>Fungi</taxon>
        <taxon>Fungi incertae sedis</taxon>
        <taxon>Zoopagomycota</taxon>
        <taxon>Kickxellomycotina</taxon>
        <taxon>Harpellomycetes</taxon>
        <taxon>Harpellales</taxon>
        <taxon>Legeriomycetaceae</taxon>
        <taxon>Smittium</taxon>
    </lineage>
</organism>
<keyword evidence="7" id="KW-0496">Mitochondrion</keyword>
<keyword evidence="8 9" id="KW-0472">Membrane</keyword>
<dbReference type="AlphaFoldDB" id="A0A2T9Y9S8"/>
<dbReference type="STRING" id="133385.A0A2T9Y9S8"/>
<dbReference type="GO" id="GO:0031966">
    <property type="term" value="C:mitochondrial membrane"/>
    <property type="evidence" value="ECO:0007669"/>
    <property type="project" value="UniProtKB-SubCell"/>
</dbReference>
<feature type="transmembrane region" description="Helical" evidence="11">
    <location>
        <begin position="199"/>
        <end position="221"/>
    </location>
</feature>
<evidence type="ECO:0000256" key="9">
    <source>
        <dbReference type="PROSITE-ProRule" id="PRU00282"/>
    </source>
</evidence>
<evidence type="ECO:0000313" key="13">
    <source>
        <dbReference type="Proteomes" id="UP000245383"/>
    </source>
</evidence>
<evidence type="ECO:0000256" key="8">
    <source>
        <dbReference type="ARBA" id="ARBA00023136"/>
    </source>
</evidence>
<gene>
    <name evidence="12" type="ORF">BB561_005556</name>
</gene>